<protein>
    <submittedName>
        <fullName evidence="1">Uncharacterized protein</fullName>
    </submittedName>
</protein>
<evidence type="ECO:0000313" key="1">
    <source>
        <dbReference type="EMBL" id="MBB4142850.1"/>
    </source>
</evidence>
<accession>A0A7W6LEE9</accession>
<sequence>MTINSTPQNPSNHAAKLKQKALACIKQAEKETMNDT</sequence>
<dbReference type="AlphaFoldDB" id="A0A7W6LEE9"/>
<name>A0A7W6LEE9_9HYPH</name>
<gene>
    <name evidence="1" type="ORF">GGQ72_001349</name>
</gene>
<reference evidence="1 2" key="1">
    <citation type="submission" date="2020-08" db="EMBL/GenBank/DDBJ databases">
        <title>Genomic Encyclopedia of Type Strains, Phase IV (KMG-IV): sequencing the most valuable type-strain genomes for metagenomic binning, comparative biology and taxonomic classification.</title>
        <authorList>
            <person name="Goeker M."/>
        </authorList>
    </citation>
    <scope>NUCLEOTIDE SEQUENCE [LARGE SCALE GENOMIC DNA]</scope>
    <source>
        <strain evidence="1 2">DSM 29514</strain>
    </source>
</reference>
<dbReference type="Proteomes" id="UP000519897">
    <property type="component" value="Unassembled WGS sequence"/>
</dbReference>
<evidence type="ECO:0000313" key="2">
    <source>
        <dbReference type="Proteomes" id="UP000519897"/>
    </source>
</evidence>
<proteinExistence type="predicted"/>
<dbReference type="EMBL" id="JACIEC010000001">
    <property type="protein sequence ID" value="MBB4142850.1"/>
    <property type="molecule type" value="Genomic_DNA"/>
</dbReference>
<organism evidence="1 2">
    <name type="scientific">Rhizobium rhizoryzae</name>
    <dbReference type="NCBI Taxonomy" id="451876"/>
    <lineage>
        <taxon>Bacteria</taxon>
        <taxon>Pseudomonadati</taxon>
        <taxon>Pseudomonadota</taxon>
        <taxon>Alphaproteobacteria</taxon>
        <taxon>Hyphomicrobiales</taxon>
        <taxon>Rhizobiaceae</taxon>
        <taxon>Rhizobium/Agrobacterium group</taxon>
        <taxon>Rhizobium</taxon>
    </lineage>
</organism>
<keyword evidence="2" id="KW-1185">Reference proteome</keyword>
<comment type="caution">
    <text evidence="1">The sequence shown here is derived from an EMBL/GenBank/DDBJ whole genome shotgun (WGS) entry which is preliminary data.</text>
</comment>